<feature type="compositionally biased region" description="Basic and acidic residues" evidence="1">
    <location>
        <begin position="27"/>
        <end position="47"/>
    </location>
</feature>
<dbReference type="GeneID" id="24139317"/>
<gene>
    <name evidence="2" type="ORF">SPRG_17787</name>
</gene>
<dbReference type="VEuPathDB" id="FungiDB:SPRG_17787"/>
<evidence type="ECO:0000256" key="1">
    <source>
        <dbReference type="SAM" id="MobiDB-lite"/>
    </source>
</evidence>
<dbReference type="EMBL" id="KK583963">
    <property type="protein sequence ID" value="KDO16718.1"/>
    <property type="molecule type" value="Genomic_DNA"/>
</dbReference>
<keyword evidence="3" id="KW-1185">Reference proteome</keyword>
<dbReference type="RefSeq" id="XP_012212574.1">
    <property type="nucleotide sequence ID" value="XM_012357184.1"/>
</dbReference>
<name>A0A067BF50_SAPPC</name>
<feature type="region of interest" description="Disordered" evidence="1">
    <location>
        <begin position="1"/>
        <end position="53"/>
    </location>
</feature>
<evidence type="ECO:0000313" key="2">
    <source>
        <dbReference type="EMBL" id="KDO16718.1"/>
    </source>
</evidence>
<dbReference type="AlphaFoldDB" id="A0A067BF50"/>
<dbReference type="KEGG" id="spar:SPRG_17787"/>
<dbReference type="Proteomes" id="UP000030745">
    <property type="component" value="Unassembled WGS sequence"/>
</dbReference>
<sequence length="53" mass="6087">TRPRTPTMSMRCDQKARKKAAPGVYKHMNERQKRSAAKLDDMEHEELSAELSA</sequence>
<reference evidence="2 3" key="1">
    <citation type="journal article" date="2013" name="PLoS Genet.">
        <title>Distinctive expansion of potential virulence genes in the genome of the oomycete fish pathogen Saprolegnia parasitica.</title>
        <authorList>
            <person name="Jiang R.H."/>
            <person name="de Bruijn I."/>
            <person name="Haas B.J."/>
            <person name="Belmonte R."/>
            <person name="Lobach L."/>
            <person name="Christie J."/>
            <person name="van den Ackerveken G."/>
            <person name="Bottin A."/>
            <person name="Bulone V."/>
            <person name="Diaz-Moreno S.M."/>
            <person name="Dumas B."/>
            <person name="Fan L."/>
            <person name="Gaulin E."/>
            <person name="Govers F."/>
            <person name="Grenville-Briggs L.J."/>
            <person name="Horner N.R."/>
            <person name="Levin J.Z."/>
            <person name="Mammella M."/>
            <person name="Meijer H.J."/>
            <person name="Morris P."/>
            <person name="Nusbaum C."/>
            <person name="Oome S."/>
            <person name="Phillips A.J."/>
            <person name="van Rooyen D."/>
            <person name="Rzeszutek E."/>
            <person name="Saraiva M."/>
            <person name="Secombes C.J."/>
            <person name="Seidl M.F."/>
            <person name="Snel B."/>
            <person name="Stassen J.H."/>
            <person name="Sykes S."/>
            <person name="Tripathy S."/>
            <person name="van den Berg H."/>
            <person name="Vega-Arreguin J.C."/>
            <person name="Wawra S."/>
            <person name="Young S.K."/>
            <person name="Zeng Q."/>
            <person name="Dieguez-Uribeondo J."/>
            <person name="Russ C."/>
            <person name="Tyler B.M."/>
            <person name="van West P."/>
        </authorList>
    </citation>
    <scope>NUCLEOTIDE SEQUENCE [LARGE SCALE GENOMIC DNA]</scope>
    <source>
        <strain evidence="2 3">CBS 223.65</strain>
    </source>
</reference>
<organism evidence="2 3">
    <name type="scientific">Saprolegnia parasitica (strain CBS 223.65)</name>
    <dbReference type="NCBI Taxonomy" id="695850"/>
    <lineage>
        <taxon>Eukaryota</taxon>
        <taxon>Sar</taxon>
        <taxon>Stramenopiles</taxon>
        <taxon>Oomycota</taxon>
        <taxon>Saprolegniomycetes</taxon>
        <taxon>Saprolegniales</taxon>
        <taxon>Saprolegniaceae</taxon>
        <taxon>Saprolegnia</taxon>
    </lineage>
</organism>
<evidence type="ECO:0000313" key="3">
    <source>
        <dbReference type="Proteomes" id="UP000030745"/>
    </source>
</evidence>
<protein>
    <submittedName>
        <fullName evidence="2">Uncharacterized protein</fullName>
    </submittedName>
</protein>
<proteinExistence type="predicted"/>
<accession>A0A067BF50</accession>
<feature type="non-terminal residue" evidence="2">
    <location>
        <position position="1"/>
    </location>
</feature>